<dbReference type="EMBL" id="CP034669">
    <property type="protein sequence ID" value="QAT82338.1"/>
    <property type="molecule type" value="Genomic_DNA"/>
</dbReference>
<dbReference type="SUPFAM" id="SSF74653">
    <property type="entry name" value="TolA/TonB C-terminal domain"/>
    <property type="match status" value="1"/>
</dbReference>
<dbReference type="PROSITE" id="PS52016">
    <property type="entry name" value="TONB_DEPENDENT_REC_3"/>
    <property type="match status" value="1"/>
</dbReference>
<proteinExistence type="inferred from homology"/>
<name>A0A410RKL0_CORCK</name>
<keyword evidence="8 13" id="KW-0798">TonB box</keyword>
<feature type="signal peptide" evidence="14">
    <location>
        <begin position="1"/>
        <end position="20"/>
    </location>
</feature>
<evidence type="ECO:0000256" key="3">
    <source>
        <dbReference type="ARBA" id="ARBA00022448"/>
    </source>
</evidence>
<evidence type="ECO:0000256" key="1">
    <source>
        <dbReference type="ARBA" id="ARBA00004167"/>
    </source>
</evidence>
<sequence>MKTLLCVVCVLLATGAVAQAPDAGTLASDAGAPTGVLTKPPALLRQVEAAYPPDAAAQQLEGTVVMFIDISETGAVTNVEITQPAGHGFDEAATEAVKQFQFEPAEVDNVPAPVRIQYAYQFVFRAPEPPPEASPDGGVAEPQGPVNFSGQALERGTRKPLVGAEVVLTELDRSTVTDGEGRFSFRGVPVGTHPVVVVMGNYDRFKTQETIEEGKETRATYYVQKRIFSQYETVVRSDRERKEVTRTTITVAEVQRVPGTQGDTLKVVQNLPGVARPAFNGGALVIRGTSPQESGVFLDGLRIPILYHFGGLTSVYNSDLLEAVDYLPGNFSAYYGDITGGVINVRSREPRTDRLHATVGISLIESNAVVEGPITDTLSFAIGGRRSYIDLVLKAVPFDDDSLQVAPRYYDAQAKLVWKPSRRHTFTLQGLTSRDRLALLLDQPADGDPSVNGGLDVTTGFNQLRLRHQFREGKLTLDTHGLVGNTLLDFQIGERGLRIASTDLYLRPTVEYAFNDNVTVAGGLDVVANLANVTASIQQPPREGEPPSPLVTEDLINIDGKFTQYYPSAWAEVRWRPIKDLLVVPGIRTESYIFTDQQEVKRTVNPRLAVRYALTETLTLKGGAGVYHSPPVQDEPSTGFGNPDLGAKRSLQYSVGAEWQARPEWFVGSEVFYNDLDDLIVRSNARVVRDGVSVPENLKNGGVGRIYGFELLVRRALTDRLFGWISYTLSRSERRDAPGARWRKFDNDQTHVLTAIASYKLPKGWEVGARFRFASGNPTTPVLGSKRDDTTDVFIPYYGLVNSQRLPSFNQLDIRVDKNLVFDTWNLDLYLDLTNAYNNQSVEGVAYNYNYSKREYFKGLPILPVLGLKGAF</sequence>
<dbReference type="Proteomes" id="UP000288758">
    <property type="component" value="Chromosome"/>
</dbReference>
<accession>A0A410RKL0</accession>
<dbReference type="SUPFAM" id="SSF49452">
    <property type="entry name" value="Starch-binding domain-like"/>
    <property type="match status" value="1"/>
</dbReference>
<keyword evidence="6 14" id="KW-0732">Signal</keyword>
<evidence type="ECO:0000313" key="16">
    <source>
        <dbReference type="EMBL" id="QAT82338.1"/>
    </source>
</evidence>
<keyword evidence="9 12" id="KW-0472">Membrane</keyword>
<dbReference type="Gene3D" id="3.30.1150.10">
    <property type="match status" value="1"/>
</dbReference>
<evidence type="ECO:0000256" key="2">
    <source>
        <dbReference type="ARBA" id="ARBA00004571"/>
    </source>
</evidence>
<keyword evidence="5 12" id="KW-0812">Transmembrane</keyword>
<dbReference type="InterPro" id="IPR000531">
    <property type="entry name" value="Beta-barrel_TonB"/>
</dbReference>
<dbReference type="GO" id="GO:0015344">
    <property type="term" value="F:siderophore uptake transmembrane transporter activity"/>
    <property type="evidence" value="ECO:0007669"/>
    <property type="project" value="TreeGrafter"/>
</dbReference>
<dbReference type="PANTHER" id="PTHR30069">
    <property type="entry name" value="TONB-DEPENDENT OUTER MEMBRANE RECEPTOR"/>
    <property type="match status" value="1"/>
</dbReference>
<evidence type="ECO:0000313" key="17">
    <source>
        <dbReference type="Proteomes" id="UP000288758"/>
    </source>
</evidence>
<evidence type="ECO:0000256" key="7">
    <source>
        <dbReference type="ARBA" id="ARBA00022989"/>
    </source>
</evidence>
<evidence type="ECO:0000256" key="14">
    <source>
        <dbReference type="SAM" id="SignalP"/>
    </source>
</evidence>
<dbReference type="NCBIfam" id="TIGR01352">
    <property type="entry name" value="tonB_Cterm"/>
    <property type="match status" value="1"/>
</dbReference>
<evidence type="ECO:0000256" key="10">
    <source>
        <dbReference type="ARBA" id="ARBA00023170"/>
    </source>
</evidence>
<evidence type="ECO:0000256" key="4">
    <source>
        <dbReference type="ARBA" id="ARBA00022452"/>
    </source>
</evidence>
<feature type="domain" description="TonB C-terminal" evidence="15">
    <location>
        <begin position="36"/>
        <end position="129"/>
    </location>
</feature>
<dbReference type="InterPro" id="IPR036942">
    <property type="entry name" value="Beta-barrel_TonB_sf"/>
</dbReference>
<dbReference type="InterPro" id="IPR037066">
    <property type="entry name" value="Plug_dom_sf"/>
</dbReference>
<dbReference type="InterPro" id="IPR039426">
    <property type="entry name" value="TonB-dep_rcpt-like"/>
</dbReference>
<dbReference type="InterPro" id="IPR006260">
    <property type="entry name" value="TonB/TolA_C"/>
</dbReference>
<dbReference type="AlphaFoldDB" id="A0A410RKL0"/>
<evidence type="ECO:0000256" key="11">
    <source>
        <dbReference type="ARBA" id="ARBA00023237"/>
    </source>
</evidence>
<comment type="similarity">
    <text evidence="12 13">Belongs to the TonB-dependent receptor family.</text>
</comment>
<dbReference type="Gene3D" id="2.60.40.1120">
    <property type="entry name" value="Carboxypeptidase-like, regulatory domain"/>
    <property type="match status" value="1"/>
</dbReference>
<keyword evidence="4 12" id="KW-1134">Transmembrane beta strand</keyword>
<dbReference type="GO" id="GO:0030246">
    <property type="term" value="F:carbohydrate binding"/>
    <property type="evidence" value="ECO:0007669"/>
    <property type="project" value="InterPro"/>
</dbReference>
<comment type="subcellular location">
    <subcellularLocation>
        <location evidence="2 12">Cell outer membrane</location>
        <topology evidence="2 12">Multi-pass membrane protein</topology>
    </subcellularLocation>
    <subcellularLocation>
        <location evidence="1">Membrane</location>
        <topology evidence="1">Single-pass membrane protein</topology>
    </subcellularLocation>
</comment>
<organism evidence="16 17">
    <name type="scientific">Corallococcus coralloides</name>
    <name type="common">Myxococcus coralloides</name>
    <dbReference type="NCBI Taxonomy" id="184914"/>
    <lineage>
        <taxon>Bacteria</taxon>
        <taxon>Pseudomonadati</taxon>
        <taxon>Myxococcota</taxon>
        <taxon>Myxococcia</taxon>
        <taxon>Myxococcales</taxon>
        <taxon>Cystobacterineae</taxon>
        <taxon>Myxococcaceae</taxon>
        <taxon>Corallococcus</taxon>
    </lineage>
</organism>
<evidence type="ECO:0000256" key="9">
    <source>
        <dbReference type="ARBA" id="ARBA00023136"/>
    </source>
</evidence>
<dbReference type="Pfam" id="PF13620">
    <property type="entry name" value="CarboxypepD_reg"/>
    <property type="match status" value="1"/>
</dbReference>
<evidence type="ECO:0000256" key="5">
    <source>
        <dbReference type="ARBA" id="ARBA00022692"/>
    </source>
</evidence>
<dbReference type="GO" id="GO:0009279">
    <property type="term" value="C:cell outer membrane"/>
    <property type="evidence" value="ECO:0007669"/>
    <property type="project" value="UniProtKB-SubCell"/>
</dbReference>
<protein>
    <submittedName>
        <fullName evidence="16">TonB family protein</fullName>
    </submittedName>
</protein>
<dbReference type="Pfam" id="PF07715">
    <property type="entry name" value="Plug"/>
    <property type="match status" value="1"/>
</dbReference>
<gene>
    <name evidence="16" type="ORF">EJ065_0733</name>
</gene>
<keyword evidence="3 12" id="KW-0813">Transport</keyword>
<dbReference type="Pfam" id="PF03544">
    <property type="entry name" value="TonB_C"/>
    <property type="match status" value="1"/>
</dbReference>
<dbReference type="InterPro" id="IPR012910">
    <property type="entry name" value="Plug_dom"/>
</dbReference>
<evidence type="ECO:0000256" key="8">
    <source>
        <dbReference type="ARBA" id="ARBA00023077"/>
    </source>
</evidence>
<keyword evidence="10" id="KW-0675">Receptor</keyword>
<dbReference type="GO" id="GO:0044718">
    <property type="term" value="P:siderophore transmembrane transport"/>
    <property type="evidence" value="ECO:0007669"/>
    <property type="project" value="TreeGrafter"/>
</dbReference>
<evidence type="ECO:0000256" key="6">
    <source>
        <dbReference type="ARBA" id="ARBA00022729"/>
    </source>
</evidence>
<dbReference type="Gene3D" id="2.170.130.10">
    <property type="entry name" value="TonB-dependent receptor, plug domain"/>
    <property type="match status" value="1"/>
</dbReference>
<keyword evidence="11 12" id="KW-0998">Cell outer membrane</keyword>
<dbReference type="SUPFAM" id="SSF56935">
    <property type="entry name" value="Porins"/>
    <property type="match status" value="1"/>
</dbReference>
<dbReference type="PANTHER" id="PTHR30069:SF29">
    <property type="entry name" value="HEMOGLOBIN AND HEMOGLOBIN-HAPTOGLOBIN-BINDING PROTEIN 1-RELATED"/>
    <property type="match status" value="1"/>
</dbReference>
<dbReference type="InterPro" id="IPR037682">
    <property type="entry name" value="TonB_C"/>
</dbReference>
<dbReference type="Gene3D" id="2.40.170.20">
    <property type="entry name" value="TonB-dependent receptor, beta-barrel domain"/>
    <property type="match status" value="1"/>
</dbReference>
<dbReference type="RefSeq" id="WP_128794686.1">
    <property type="nucleotide sequence ID" value="NZ_CP034669.1"/>
</dbReference>
<dbReference type="PROSITE" id="PS52015">
    <property type="entry name" value="TONB_CTD"/>
    <property type="match status" value="1"/>
</dbReference>
<feature type="chain" id="PRO_5019455799" evidence="14">
    <location>
        <begin position="21"/>
        <end position="872"/>
    </location>
</feature>
<evidence type="ECO:0000256" key="13">
    <source>
        <dbReference type="RuleBase" id="RU003357"/>
    </source>
</evidence>
<dbReference type="Pfam" id="PF00593">
    <property type="entry name" value="TonB_dep_Rec_b-barrel"/>
    <property type="match status" value="1"/>
</dbReference>
<reference evidence="16 17" key="1">
    <citation type="submission" date="2018-12" db="EMBL/GenBank/DDBJ databases">
        <title>Complete Genome Sequence of the Corallopyronin A producing Myxobacterium Corallococcus coralloides B035.</title>
        <authorList>
            <person name="Bouhired S.M."/>
            <person name="Rupp O."/>
            <person name="Blom J."/>
            <person name="Schaeberle T.F."/>
            <person name="Kehraus S."/>
            <person name="Schiefer A."/>
            <person name="Pfarr K."/>
            <person name="Goesmann A."/>
            <person name="Hoerauf A."/>
            <person name="Koenig G.M."/>
        </authorList>
    </citation>
    <scope>NUCLEOTIDE SEQUENCE [LARGE SCALE GENOMIC DNA]</scope>
    <source>
        <strain evidence="16 17">B035</strain>
    </source>
</reference>
<evidence type="ECO:0000259" key="15">
    <source>
        <dbReference type="PROSITE" id="PS52015"/>
    </source>
</evidence>
<keyword evidence="7" id="KW-1133">Transmembrane helix</keyword>
<dbReference type="InterPro" id="IPR013784">
    <property type="entry name" value="Carb-bd-like_fold"/>
</dbReference>
<evidence type="ECO:0000256" key="12">
    <source>
        <dbReference type="PROSITE-ProRule" id="PRU01360"/>
    </source>
</evidence>